<accession>G8T6Q3</accession>
<dbReference type="Pfam" id="PF00155">
    <property type="entry name" value="Aminotran_1_2"/>
    <property type="match status" value="1"/>
</dbReference>
<dbReference type="InterPro" id="IPR004839">
    <property type="entry name" value="Aminotransferase_I/II_large"/>
</dbReference>
<evidence type="ECO:0000256" key="6">
    <source>
        <dbReference type="RuleBase" id="RU003693"/>
    </source>
</evidence>
<dbReference type="HOGENOM" id="CLU_015846_11_2_10"/>
<evidence type="ECO:0000313" key="9">
    <source>
        <dbReference type="Proteomes" id="UP000005438"/>
    </source>
</evidence>
<dbReference type="eggNOG" id="COG0156">
    <property type="taxonomic scope" value="Bacteria"/>
</dbReference>
<dbReference type="Gene3D" id="3.90.1150.10">
    <property type="entry name" value="Aspartate Aminotransferase, domain 1"/>
    <property type="match status" value="1"/>
</dbReference>
<evidence type="ECO:0000259" key="7">
    <source>
        <dbReference type="Pfam" id="PF00155"/>
    </source>
</evidence>
<keyword evidence="4 8" id="KW-0808">Transferase</keyword>
<dbReference type="InterPro" id="IPR015421">
    <property type="entry name" value="PyrdxlP-dep_Trfase_major"/>
</dbReference>
<keyword evidence="5 6" id="KW-0663">Pyridoxal phosphate</keyword>
<dbReference type="Proteomes" id="UP000005438">
    <property type="component" value="Chromosome"/>
</dbReference>
<evidence type="ECO:0000256" key="4">
    <source>
        <dbReference type="ARBA" id="ARBA00022679"/>
    </source>
</evidence>
<dbReference type="InterPro" id="IPR015422">
    <property type="entry name" value="PyrdxlP-dep_Trfase_small"/>
</dbReference>
<name>G8T6Q3_NIAKG</name>
<reference evidence="8 9" key="1">
    <citation type="submission" date="2011-12" db="EMBL/GenBank/DDBJ databases">
        <title>The complete genome of Niastella koreensis GR20-10.</title>
        <authorList>
            <consortium name="US DOE Joint Genome Institute (JGI-PGF)"/>
            <person name="Lucas S."/>
            <person name="Han J."/>
            <person name="Lapidus A."/>
            <person name="Bruce D."/>
            <person name="Goodwin L."/>
            <person name="Pitluck S."/>
            <person name="Peters L."/>
            <person name="Kyrpides N."/>
            <person name="Mavromatis K."/>
            <person name="Ivanova N."/>
            <person name="Mikhailova N."/>
            <person name="Davenport K."/>
            <person name="Saunders E."/>
            <person name="Detter J.C."/>
            <person name="Tapia R."/>
            <person name="Han C."/>
            <person name="Land M."/>
            <person name="Hauser L."/>
            <person name="Markowitz V."/>
            <person name="Cheng J.-F."/>
            <person name="Hugenholtz P."/>
            <person name="Woyke T."/>
            <person name="Wu D."/>
            <person name="Tindall B."/>
            <person name="Pomrenke H."/>
            <person name="Brambilla E."/>
            <person name="Klenk H.-P."/>
            <person name="Eisen J.A."/>
        </authorList>
    </citation>
    <scope>NUCLEOTIDE SEQUENCE [LARGE SCALE GENOMIC DNA]</scope>
    <source>
        <strain evidence="9">DSM 17620 / KACC 11465 / NBRC 106392 / GR20-10</strain>
    </source>
</reference>
<dbReference type="STRING" id="700598.Niako_1537"/>
<dbReference type="InterPro" id="IPR015424">
    <property type="entry name" value="PyrdxlP-dep_Trfase"/>
</dbReference>
<dbReference type="GO" id="GO:0009102">
    <property type="term" value="P:biotin biosynthetic process"/>
    <property type="evidence" value="ECO:0007669"/>
    <property type="project" value="TreeGrafter"/>
</dbReference>
<keyword evidence="8" id="KW-0012">Acyltransferase</keyword>
<organism evidence="8 9">
    <name type="scientific">Niastella koreensis (strain DSM 17620 / KACC 11465 / NBRC 106392 / GR20-10)</name>
    <dbReference type="NCBI Taxonomy" id="700598"/>
    <lineage>
        <taxon>Bacteria</taxon>
        <taxon>Pseudomonadati</taxon>
        <taxon>Bacteroidota</taxon>
        <taxon>Chitinophagia</taxon>
        <taxon>Chitinophagales</taxon>
        <taxon>Chitinophagaceae</taxon>
        <taxon>Niastella</taxon>
    </lineage>
</organism>
<gene>
    <name evidence="8" type="ordered locus">Niako_1537</name>
</gene>
<dbReference type="Gene3D" id="3.40.640.10">
    <property type="entry name" value="Type I PLP-dependent aspartate aminotransferase-like (Major domain)"/>
    <property type="match status" value="1"/>
</dbReference>
<comment type="cofactor">
    <cofactor evidence="1 6">
        <name>pyridoxal 5'-phosphate</name>
        <dbReference type="ChEBI" id="CHEBI:597326"/>
    </cofactor>
</comment>
<evidence type="ECO:0000313" key="8">
    <source>
        <dbReference type="EMBL" id="AEV97906.1"/>
    </source>
</evidence>
<dbReference type="PROSITE" id="PS00599">
    <property type="entry name" value="AA_TRANSFER_CLASS_2"/>
    <property type="match status" value="1"/>
</dbReference>
<dbReference type="EMBL" id="CP003178">
    <property type="protein sequence ID" value="AEV97906.1"/>
    <property type="molecule type" value="Genomic_DNA"/>
</dbReference>
<dbReference type="AlphaFoldDB" id="G8T6Q3"/>
<dbReference type="InterPro" id="IPR050087">
    <property type="entry name" value="AON_synthase_class-II"/>
</dbReference>
<comment type="pathway">
    <text evidence="2">Lipid metabolism.</text>
</comment>
<dbReference type="PATRIC" id="fig|700598.3.peg.1564"/>
<protein>
    <submittedName>
        <fullName evidence="8">8-amino-7-oxononanoate synthase</fullName>
        <ecNumber evidence="8">2.3.1.47</ecNumber>
    </submittedName>
</protein>
<dbReference type="GO" id="GO:0030170">
    <property type="term" value="F:pyridoxal phosphate binding"/>
    <property type="evidence" value="ECO:0007669"/>
    <property type="project" value="InterPro"/>
</dbReference>
<evidence type="ECO:0000256" key="3">
    <source>
        <dbReference type="ARBA" id="ARBA00010008"/>
    </source>
</evidence>
<evidence type="ECO:0000256" key="5">
    <source>
        <dbReference type="ARBA" id="ARBA00022898"/>
    </source>
</evidence>
<dbReference type="EC" id="2.3.1.47" evidence="8"/>
<feature type="domain" description="Aminotransferase class I/classII large" evidence="7">
    <location>
        <begin position="35"/>
        <end position="370"/>
    </location>
</feature>
<evidence type="ECO:0000256" key="1">
    <source>
        <dbReference type="ARBA" id="ARBA00001933"/>
    </source>
</evidence>
<dbReference type="PANTHER" id="PTHR13693:SF77">
    <property type="entry name" value="8-AMINO-7-OXONONANOATE SYNTHASE"/>
    <property type="match status" value="1"/>
</dbReference>
<dbReference type="InterPro" id="IPR001917">
    <property type="entry name" value="Aminotrans_II_pyridoxalP_BS"/>
</dbReference>
<dbReference type="KEGG" id="nko:Niako_1537"/>
<dbReference type="PANTHER" id="PTHR13693">
    <property type="entry name" value="CLASS II AMINOTRANSFERASE/8-AMINO-7-OXONONANOATE SYNTHASE"/>
    <property type="match status" value="1"/>
</dbReference>
<dbReference type="SUPFAM" id="SSF53383">
    <property type="entry name" value="PLP-dependent transferases"/>
    <property type="match status" value="1"/>
</dbReference>
<sequence>MIYLGPHMNDNFLQKRLNERQEQNAFRRLLLPGGKTDFCSNDYLGIVHNLLIEKQLNAVAHPAYRHGSTGSRLLAGNYALVEETEKMLAAFHEAEAGLIFNSGYDANLGLLSCVPQRGDTIIYDYLSHASLRDGIRLSFAQSFSFKHNDLADLEKRLQTATGTIFVVTESVFSMDGDTAPLTAISDLCGQYGAHLIVDEAHATGVVGEKGEGLVQQLNLQTACFARVHTFGKAVGCHGAIVLGSAQLRNYLINFCRSFIYSTSLPEASVAAIRCAYELFPHMNEERAHLQQLIGTFQQAAMPWEKLVSNTPIQIIIIPGNDAVKKVAAALQLASLDVRPILYPTVPSGKERLRIVLHAFNTMQQVEEVIKLLSS</sequence>
<proteinExistence type="inferred from homology"/>
<evidence type="ECO:0000256" key="2">
    <source>
        <dbReference type="ARBA" id="ARBA00005189"/>
    </source>
</evidence>
<comment type="similarity">
    <text evidence="3">Belongs to the class-II pyridoxal-phosphate-dependent aminotransferase family. BioF subfamily.</text>
</comment>
<dbReference type="GO" id="GO:0008710">
    <property type="term" value="F:8-amino-7-oxononanoate synthase activity"/>
    <property type="evidence" value="ECO:0007669"/>
    <property type="project" value="UniProtKB-EC"/>
</dbReference>